<dbReference type="AlphaFoldDB" id="A0A6G6WFT0"/>
<dbReference type="PANTHER" id="PTHR12001">
    <property type="entry name" value="GERANYLGERANYL PYROPHOSPHATE SYNTHASE"/>
    <property type="match status" value="1"/>
</dbReference>
<dbReference type="EMBL" id="CP049257">
    <property type="protein sequence ID" value="QIG44201.1"/>
    <property type="molecule type" value="Genomic_DNA"/>
</dbReference>
<organism evidence="7 8">
    <name type="scientific">Nocardioides anomalus</name>
    <dbReference type="NCBI Taxonomy" id="2712223"/>
    <lineage>
        <taxon>Bacteria</taxon>
        <taxon>Bacillati</taxon>
        <taxon>Actinomycetota</taxon>
        <taxon>Actinomycetes</taxon>
        <taxon>Propionibacteriales</taxon>
        <taxon>Nocardioidaceae</taxon>
        <taxon>Nocardioides</taxon>
    </lineage>
</organism>
<dbReference type="SFLD" id="SFLDS00005">
    <property type="entry name" value="Isoprenoid_Synthase_Type_I"/>
    <property type="match status" value="1"/>
</dbReference>
<gene>
    <name evidence="7" type="ORF">G5V58_16730</name>
</gene>
<evidence type="ECO:0000313" key="7">
    <source>
        <dbReference type="EMBL" id="QIG44201.1"/>
    </source>
</evidence>
<name>A0A6G6WFT0_9ACTN</name>
<dbReference type="PROSITE" id="PS00723">
    <property type="entry name" value="POLYPRENYL_SYNTHASE_1"/>
    <property type="match status" value="1"/>
</dbReference>
<evidence type="ECO:0000256" key="3">
    <source>
        <dbReference type="ARBA" id="ARBA00022679"/>
    </source>
</evidence>
<evidence type="ECO:0000256" key="2">
    <source>
        <dbReference type="ARBA" id="ARBA00006706"/>
    </source>
</evidence>
<sequence>MSAAGWVDGALEERLRSVTSADSEEGRSLAQALRDASAGGKRFRPALVASAHHGLAGRRPDAVPVVGAAVELLHTAFVVHDDVIDGDTTRRGRPTVPASFHAAASRNGADPRAAHTYGLAGAVLTGDLALSAAIRAVATAPAPRAVVERMLDLVDHAIAVTATGELADVRFATHTDWPSLTEVLSAEERKTAVYSFALPLQLGAVLADADDECVNALADVGRHLGLAFQLRDDLLGVFGDEQVTGKSTLSDLREGKVTVLAVHARRTPEWAEIEPHWGEPDLTEERAVVVRRALERAGSRAHVEAMVEEYVGTAADGAARLGLPAELVQWLSALCVPAATGAA</sequence>
<keyword evidence="8" id="KW-1185">Reference proteome</keyword>
<evidence type="ECO:0000256" key="1">
    <source>
        <dbReference type="ARBA" id="ARBA00001946"/>
    </source>
</evidence>
<evidence type="ECO:0000256" key="6">
    <source>
        <dbReference type="RuleBase" id="RU004466"/>
    </source>
</evidence>
<dbReference type="CDD" id="cd00685">
    <property type="entry name" value="Trans_IPPS_HT"/>
    <property type="match status" value="1"/>
</dbReference>
<dbReference type="KEGG" id="nano:G5V58_16730"/>
<dbReference type="PANTHER" id="PTHR12001:SF85">
    <property type="entry name" value="SHORT CHAIN ISOPRENYL DIPHOSPHATE SYNTHASE"/>
    <property type="match status" value="1"/>
</dbReference>
<keyword evidence="3 6" id="KW-0808">Transferase</keyword>
<dbReference type="SUPFAM" id="SSF48576">
    <property type="entry name" value="Terpenoid synthases"/>
    <property type="match status" value="1"/>
</dbReference>
<dbReference type="GO" id="GO:0004659">
    <property type="term" value="F:prenyltransferase activity"/>
    <property type="evidence" value="ECO:0007669"/>
    <property type="project" value="InterPro"/>
</dbReference>
<evidence type="ECO:0000256" key="4">
    <source>
        <dbReference type="ARBA" id="ARBA00022723"/>
    </source>
</evidence>
<dbReference type="Gene3D" id="1.10.600.10">
    <property type="entry name" value="Farnesyl Diphosphate Synthase"/>
    <property type="match status" value="1"/>
</dbReference>
<accession>A0A6G6WFT0</accession>
<dbReference type="PROSITE" id="PS00444">
    <property type="entry name" value="POLYPRENYL_SYNTHASE_2"/>
    <property type="match status" value="1"/>
</dbReference>
<keyword evidence="4" id="KW-0479">Metal-binding</keyword>
<dbReference type="RefSeq" id="WP_165235187.1">
    <property type="nucleotide sequence ID" value="NZ_CP049257.1"/>
</dbReference>
<dbReference type="Proteomes" id="UP000502996">
    <property type="component" value="Chromosome"/>
</dbReference>
<proteinExistence type="inferred from homology"/>
<dbReference type="GO" id="GO:0046872">
    <property type="term" value="F:metal ion binding"/>
    <property type="evidence" value="ECO:0007669"/>
    <property type="project" value="UniProtKB-KW"/>
</dbReference>
<protein>
    <submittedName>
        <fullName evidence="7">Polyprenyl synthetase family protein</fullName>
    </submittedName>
</protein>
<dbReference type="InterPro" id="IPR008949">
    <property type="entry name" value="Isoprenoid_synthase_dom_sf"/>
</dbReference>
<dbReference type="InterPro" id="IPR000092">
    <property type="entry name" value="Polyprenyl_synt"/>
</dbReference>
<keyword evidence="5" id="KW-0460">Magnesium</keyword>
<dbReference type="Pfam" id="PF00348">
    <property type="entry name" value="polyprenyl_synt"/>
    <property type="match status" value="1"/>
</dbReference>
<evidence type="ECO:0000256" key="5">
    <source>
        <dbReference type="ARBA" id="ARBA00022842"/>
    </source>
</evidence>
<dbReference type="GO" id="GO:0008299">
    <property type="term" value="P:isoprenoid biosynthetic process"/>
    <property type="evidence" value="ECO:0007669"/>
    <property type="project" value="InterPro"/>
</dbReference>
<dbReference type="InterPro" id="IPR033749">
    <property type="entry name" value="Polyprenyl_synt_CS"/>
</dbReference>
<comment type="cofactor">
    <cofactor evidence="1">
        <name>Mg(2+)</name>
        <dbReference type="ChEBI" id="CHEBI:18420"/>
    </cofactor>
</comment>
<evidence type="ECO:0000313" key="8">
    <source>
        <dbReference type="Proteomes" id="UP000502996"/>
    </source>
</evidence>
<comment type="similarity">
    <text evidence="2 6">Belongs to the FPP/GGPP synthase family.</text>
</comment>
<reference evidence="7 8" key="1">
    <citation type="submission" date="2020-02" db="EMBL/GenBank/DDBJ databases">
        <title>Full genome sequence of Nocardioides sp. R-3366.</title>
        <authorList>
            <person name="Im W.-T."/>
        </authorList>
    </citation>
    <scope>NUCLEOTIDE SEQUENCE [LARGE SCALE GENOMIC DNA]</scope>
    <source>
        <strain evidence="7 8">R-3366</strain>
    </source>
</reference>